<dbReference type="GO" id="GO:0004674">
    <property type="term" value="F:protein serine/threonine kinase activity"/>
    <property type="evidence" value="ECO:0007669"/>
    <property type="project" value="UniProtKB-KW"/>
</dbReference>
<evidence type="ECO:0000256" key="2">
    <source>
        <dbReference type="ARBA" id="ARBA00022527"/>
    </source>
</evidence>
<dbReference type="EC" id="2.7.11.1" evidence="1"/>
<dbReference type="PANTHER" id="PTHR45707">
    <property type="entry name" value="C2 CALCIUM/LIPID-BINDING PLANT PHOSPHORIBOSYLTRANSFERASE FAMILY PROTEIN"/>
    <property type="match status" value="1"/>
</dbReference>
<dbReference type="SMART" id="SM00220">
    <property type="entry name" value="S_TKc"/>
    <property type="match status" value="1"/>
</dbReference>
<dbReference type="InterPro" id="IPR000719">
    <property type="entry name" value="Prot_kinase_dom"/>
</dbReference>
<dbReference type="STRING" id="4577.A0A1D6H674"/>
<evidence type="ECO:0000259" key="9">
    <source>
        <dbReference type="PROSITE" id="PS50011"/>
    </source>
</evidence>
<keyword evidence="6" id="KW-0067">ATP-binding</keyword>
<evidence type="ECO:0000256" key="4">
    <source>
        <dbReference type="ARBA" id="ARBA00022741"/>
    </source>
</evidence>
<dbReference type="SMR" id="A0A1D6H674"/>
<feature type="non-terminal residue" evidence="10">
    <location>
        <position position="124"/>
    </location>
</feature>
<feature type="domain" description="Protein kinase" evidence="9">
    <location>
        <begin position="1"/>
        <end position="124"/>
    </location>
</feature>
<name>A0A1D6H674_MAIZE</name>
<keyword evidence="5 10" id="KW-0418">Kinase</keyword>
<evidence type="ECO:0000256" key="1">
    <source>
        <dbReference type="ARBA" id="ARBA00012513"/>
    </source>
</evidence>
<evidence type="ECO:0000256" key="3">
    <source>
        <dbReference type="ARBA" id="ARBA00022679"/>
    </source>
</evidence>
<dbReference type="InterPro" id="IPR008271">
    <property type="entry name" value="Ser/Thr_kinase_AS"/>
</dbReference>
<dbReference type="FunFam" id="1.10.510.10:FF:001023">
    <property type="entry name" value="Os07g0541700 protein"/>
    <property type="match status" value="1"/>
</dbReference>
<dbReference type="Gene3D" id="1.10.510.10">
    <property type="entry name" value="Transferase(Phosphotransferase) domain 1"/>
    <property type="match status" value="1"/>
</dbReference>
<organism evidence="10">
    <name type="scientific">Zea mays</name>
    <name type="common">Maize</name>
    <dbReference type="NCBI Taxonomy" id="4577"/>
    <lineage>
        <taxon>Eukaryota</taxon>
        <taxon>Viridiplantae</taxon>
        <taxon>Streptophyta</taxon>
        <taxon>Embryophyta</taxon>
        <taxon>Tracheophyta</taxon>
        <taxon>Spermatophyta</taxon>
        <taxon>Magnoliopsida</taxon>
        <taxon>Liliopsida</taxon>
        <taxon>Poales</taxon>
        <taxon>Poaceae</taxon>
        <taxon>PACMAD clade</taxon>
        <taxon>Panicoideae</taxon>
        <taxon>Andropogonodae</taxon>
        <taxon>Andropogoneae</taxon>
        <taxon>Tripsacinae</taxon>
        <taxon>Zea</taxon>
    </lineage>
</organism>
<protein>
    <recommendedName>
        <fullName evidence="1">non-specific serine/threonine protein kinase</fullName>
        <ecNumber evidence="1">2.7.11.1</ecNumber>
    </recommendedName>
</protein>
<dbReference type="AlphaFoldDB" id="A0A1D6H674"/>
<dbReference type="PROSITE" id="PS00108">
    <property type="entry name" value="PROTEIN_KINASE_ST"/>
    <property type="match status" value="1"/>
</dbReference>
<keyword evidence="4" id="KW-0547">Nucleotide-binding</keyword>
<reference evidence="10" key="1">
    <citation type="submission" date="2015-12" db="EMBL/GenBank/DDBJ databases">
        <title>Update maize B73 reference genome by single molecule sequencing technologies.</title>
        <authorList>
            <consortium name="Maize Genome Sequencing Project"/>
            <person name="Ware D."/>
        </authorList>
    </citation>
    <scope>NUCLEOTIDE SEQUENCE</scope>
    <source>
        <tissue evidence="10">Seedling</tissue>
    </source>
</reference>
<dbReference type="Pfam" id="PF00069">
    <property type="entry name" value="Pkinase"/>
    <property type="match status" value="1"/>
</dbReference>
<keyword evidence="2" id="KW-0723">Serine/threonine-protein kinase</keyword>
<dbReference type="SUPFAM" id="SSF56112">
    <property type="entry name" value="Protein kinase-like (PK-like)"/>
    <property type="match status" value="1"/>
</dbReference>
<dbReference type="InParanoid" id="A0A1D6H674"/>
<evidence type="ECO:0000256" key="8">
    <source>
        <dbReference type="ARBA" id="ARBA00048679"/>
    </source>
</evidence>
<proteinExistence type="predicted"/>
<dbReference type="EMBL" id="CM000781">
    <property type="protein sequence ID" value="AQK70293.1"/>
    <property type="molecule type" value="Genomic_DNA"/>
</dbReference>
<dbReference type="PROSITE" id="PS50011">
    <property type="entry name" value="PROTEIN_KINASE_DOM"/>
    <property type="match status" value="1"/>
</dbReference>
<dbReference type="InterPro" id="IPR011009">
    <property type="entry name" value="Kinase-like_dom_sf"/>
</dbReference>
<dbReference type="ExpressionAtlas" id="A0A1D6H674">
    <property type="expression patterns" value="baseline and differential"/>
</dbReference>
<gene>
    <name evidence="10" type="ORF">ZEAMMB73_Zm00001d016194</name>
</gene>
<dbReference type="PANTHER" id="PTHR45707:SF80">
    <property type="entry name" value="PROTEIN KINASE DOMAIN-CONTAINING PROTEIN"/>
    <property type="match status" value="1"/>
</dbReference>
<comment type="catalytic activity">
    <reaction evidence="8">
        <text>L-seryl-[protein] + ATP = O-phospho-L-seryl-[protein] + ADP + H(+)</text>
        <dbReference type="Rhea" id="RHEA:17989"/>
        <dbReference type="Rhea" id="RHEA-COMP:9863"/>
        <dbReference type="Rhea" id="RHEA-COMP:11604"/>
        <dbReference type="ChEBI" id="CHEBI:15378"/>
        <dbReference type="ChEBI" id="CHEBI:29999"/>
        <dbReference type="ChEBI" id="CHEBI:30616"/>
        <dbReference type="ChEBI" id="CHEBI:83421"/>
        <dbReference type="ChEBI" id="CHEBI:456216"/>
        <dbReference type="EC" id="2.7.11.1"/>
    </reaction>
</comment>
<evidence type="ECO:0000313" key="10">
    <source>
        <dbReference type="EMBL" id="AQK70293.1"/>
    </source>
</evidence>
<sequence>MEFTDASSALEWEQCYRIINGVCQGLHQLHQHNILHMDLKPENILLGNDMVPKIADFGLSRRLHEDQSYVITKNLCGTRGYMAPEFIDSNPENRAITKKCDLYSLGVIIMELLTGTREQCAVND</sequence>
<dbReference type="OMA" id="FLHEERY"/>
<evidence type="ECO:0000256" key="5">
    <source>
        <dbReference type="ARBA" id="ARBA00022777"/>
    </source>
</evidence>
<evidence type="ECO:0000256" key="7">
    <source>
        <dbReference type="ARBA" id="ARBA00047899"/>
    </source>
</evidence>
<evidence type="ECO:0000256" key="6">
    <source>
        <dbReference type="ARBA" id="ARBA00022840"/>
    </source>
</evidence>
<keyword evidence="3" id="KW-0808">Transferase</keyword>
<accession>A0A1D6H674</accession>
<comment type="catalytic activity">
    <reaction evidence="7">
        <text>L-threonyl-[protein] + ATP = O-phospho-L-threonyl-[protein] + ADP + H(+)</text>
        <dbReference type="Rhea" id="RHEA:46608"/>
        <dbReference type="Rhea" id="RHEA-COMP:11060"/>
        <dbReference type="Rhea" id="RHEA-COMP:11605"/>
        <dbReference type="ChEBI" id="CHEBI:15378"/>
        <dbReference type="ChEBI" id="CHEBI:30013"/>
        <dbReference type="ChEBI" id="CHEBI:30616"/>
        <dbReference type="ChEBI" id="CHEBI:61977"/>
        <dbReference type="ChEBI" id="CHEBI:456216"/>
        <dbReference type="EC" id="2.7.11.1"/>
    </reaction>
</comment>
<dbReference type="GO" id="GO:0005524">
    <property type="term" value="F:ATP binding"/>
    <property type="evidence" value="ECO:0007669"/>
    <property type="project" value="UniProtKB-KW"/>
</dbReference>
<keyword evidence="10" id="KW-0675">Receptor</keyword>